<keyword evidence="5 6" id="KW-0472">Membrane</keyword>
<dbReference type="PANTHER" id="PTHR47089:SF1">
    <property type="entry name" value="GUANOSINE ABC TRANSPORTER PERMEASE PROTEIN NUPP"/>
    <property type="match status" value="1"/>
</dbReference>
<feature type="transmembrane region" description="Helical" evidence="6">
    <location>
        <begin position="63"/>
        <end position="81"/>
    </location>
</feature>
<feature type="transmembrane region" description="Helical" evidence="6">
    <location>
        <begin position="322"/>
        <end position="340"/>
    </location>
</feature>
<sequence>MDKKYINLLSNKYINVLFTIIISMLIGAIIILIMGHNPIEAYIQLFRASFVGKLNLGTTLEKFVPLFLTALAFAVSSKVGIFNVGVEGELYLGAIVTAWAGVYFSFLPFPIHFLVCVIFAVIVGSAWASIPAILKAYWKVNEICVTILMNYVAIYITSYLVNGPLSAKTGVARTLDVAKDITLMQFMKPSRANLGIIIAILIAILIFFILNKTTLGYRIKTVGLNEMHADYVGIDSKKTIIFTMMFSGAIGGIAGLIEVLGVYGYFLDNFSASLAFDGMLAALIVKNDFKMLPFISLFLAALKSGALGMERYTGIPKSLVDTIIAIFIIFATMEILISFVNKLKNKKAKKLEA</sequence>
<feature type="transmembrane region" description="Helical" evidence="6">
    <location>
        <begin position="143"/>
        <end position="161"/>
    </location>
</feature>
<dbReference type="GO" id="GO:0005886">
    <property type="term" value="C:plasma membrane"/>
    <property type="evidence" value="ECO:0007669"/>
    <property type="project" value="UniProtKB-SubCell"/>
</dbReference>
<keyword evidence="3 6" id="KW-0812">Transmembrane</keyword>
<dbReference type="CDD" id="cd06580">
    <property type="entry name" value="TM_PBP1_transp_TpRbsC_like"/>
    <property type="match status" value="1"/>
</dbReference>
<name>A0AAJ6GFH4_BRAPL</name>
<accession>A0AAJ6GFH4</accession>
<feature type="transmembrane region" description="Helical" evidence="6">
    <location>
        <begin position="239"/>
        <end position="257"/>
    </location>
</feature>
<comment type="subcellular location">
    <subcellularLocation>
        <location evidence="1">Cell membrane</location>
        <topology evidence="1">Multi-pass membrane protein</topology>
    </subcellularLocation>
</comment>
<evidence type="ECO:0000313" key="7">
    <source>
        <dbReference type="EMBL" id="WIH93990.1"/>
    </source>
</evidence>
<feature type="transmembrane region" description="Helical" evidence="6">
    <location>
        <begin position="192"/>
        <end position="210"/>
    </location>
</feature>
<dbReference type="AlphaFoldDB" id="A0AAJ6GFH4"/>
<proteinExistence type="predicted"/>
<feature type="transmembrane region" description="Helical" evidence="6">
    <location>
        <begin position="112"/>
        <end position="134"/>
    </location>
</feature>
<keyword evidence="4 6" id="KW-1133">Transmembrane helix</keyword>
<feature type="transmembrane region" description="Helical" evidence="6">
    <location>
        <begin position="88"/>
        <end position="106"/>
    </location>
</feature>
<evidence type="ECO:0000256" key="4">
    <source>
        <dbReference type="ARBA" id="ARBA00022989"/>
    </source>
</evidence>
<dbReference type="InterPro" id="IPR001851">
    <property type="entry name" value="ABC_transp_permease"/>
</dbReference>
<organism evidence="7 8">
    <name type="scientific">Brachyspira pilosicoli</name>
    <name type="common">Serpulina pilosicoli</name>
    <dbReference type="NCBI Taxonomy" id="52584"/>
    <lineage>
        <taxon>Bacteria</taxon>
        <taxon>Pseudomonadati</taxon>
        <taxon>Spirochaetota</taxon>
        <taxon>Spirochaetia</taxon>
        <taxon>Brachyspirales</taxon>
        <taxon>Brachyspiraceae</taxon>
        <taxon>Brachyspira</taxon>
    </lineage>
</organism>
<evidence type="ECO:0000256" key="6">
    <source>
        <dbReference type="SAM" id="Phobius"/>
    </source>
</evidence>
<dbReference type="PANTHER" id="PTHR47089">
    <property type="entry name" value="ABC TRANSPORTER, PERMEASE PROTEIN"/>
    <property type="match status" value="1"/>
</dbReference>
<evidence type="ECO:0000256" key="3">
    <source>
        <dbReference type="ARBA" id="ARBA00022692"/>
    </source>
</evidence>
<evidence type="ECO:0000256" key="1">
    <source>
        <dbReference type="ARBA" id="ARBA00004651"/>
    </source>
</evidence>
<keyword evidence="2" id="KW-1003">Cell membrane</keyword>
<reference evidence="7" key="1">
    <citation type="submission" date="2022-06" db="EMBL/GenBank/DDBJ databases">
        <title>Brachyspira pilosicoli from pigs in Switzerland.</title>
        <authorList>
            <person name="Schmitt S."/>
            <person name="Arnold M."/>
            <person name="Rossano A."/>
            <person name="Perreten V."/>
        </authorList>
    </citation>
    <scope>NUCLEOTIDE SEQUENCE</scope>
    <source>
        <strain evidence="7">MEI4028</strain>
    </source>
</reference>
<feature type="transmembrane region" description="Helical" evidence="6">
    <location>
        <begin position="12"/>
        <end position="35"/>
    </location>
</feature>
<evidence type="ECO:0000313" key="8">
    <source>
        <dbReference type="Proteomes" id="UP001242021"/>
    </source>
</evidence>
<dbReference type="EMBL" id="CP098754">
    <property type="protein sequence ID" value="WIH93990.1"/>
    <property type="molecule type" value="Genomic_DNA"/>
</dbReference>
<protein>
    <submittedName>
        <fullName evidence="7">ABC transporter permease</fullName>
    </submittedName>
</protein>
<dbReference type="RefSeq" id="WP_014932367.1">
    <property type="nucleotide sequence ID" value="NZ_CALHJJ010000017.1"/>
</dbReference>
<dbReference type="Proteomes" id="UP001242021">
    <property type="component" value="Chromosome"/>
</dbReference>
<evidence type="ECO:0000256" key="5">
    <source>
        <dbReference type="ARBA" id="ARBA00023136"/>
    </source>
</evidence>
<dbReference type="Pfam" id="PF02653">
    <property type="entry name" value="BPD_transp_2"/>
    <property type="match status" value="1"/>
</dbReference>
<evidence type="ECO:0000256" key="2">
    <source>
        <dbReference type="ARBA" id="ARBA00022475"/>
    </source>
</evidence>
<gene>
    <name evidence="7" type="ORF">NEH99_06740</name>
</gene>
<dbReference type="GO" id="GO:0022857">
    <property type="term" value="F:transmembrane transporter activity"/>
    <property type="evidence" value="ECO:0007669"/>
    <property type="project" value="InterPro"/>
</dbReference>